<protein>
    <submittedName>
        <fullName evidence="1">Zinc knuckle CX2CX4HX4C</fullName>
    </submittedName>
</protein>
<reference evidence="1" key="1">
    <citation type="journal article" date="2019" name="Sci. Rep.">
        <title>Draft genome of Tanacetum cinerariifolium, the natural source of mosquito coil.</title>
        <authorList>
            <person name="Yamashiro T."/>
            <person name="Shiraishi A."/>
            <person name="Satake H."/>
            <person name="Nakayama K."/>
        </authorList>
    </citation>
    <scope>NUCLEOTIDE SEQUENCE</scope>
</reference>
<proteinExistence type="predicted"/>
<gene>
    <name evidence="1" type="ORF">Tci_832040</name>
</gene>
<name>A0A699Q614_TANCI</name>
<accession>A0A699Q614</accession>
<comment type="caution">
    <text evidence="1">The sequence shown here is derived from an EMBL/GenBank/DDBJ whole genome shotgun (WGS) entry which is preliminary data.</text>
</comment>
<dbReference type="EMBL" id="BKCJ010983975">
    <property type="protein sequence ID" value="GFC60070.1"/>
    <property type="molecule type" value="Genomic_DNA"/>
</dbReference>
<organism evidence="1">
    <name type="scientific">Tanacetum cinerariifolium</name>
    <name type="common">Dalmatian daisy</name>
    <name type="synonym">Chrysanthemum cinerariifolium</name>
    <dbReference type="NCBI Taxonomy" id="118510"/>
    <lineage>
        <taxon>Eukaryota</taxon>
        <taxon>Viridiplantae</taxon>
        <taxon>Streptophyta</taxon>
        <taxon>Embryophyta</taxon>
        <taxon>Tracheophyta</taxon>
        <taxon>Spermatophyta</taxon>
        <taxon>Magnoliopsida</taxon>
        <taxon>eudicotyledons</taxon>
        <taxon>Gunneridae</taxon>
        <taxon>Pentapetalae</taxon>
        <taxon>asterids</taxon>
        <taxon>campanulids</taxon>
        <taxon>Asterales</taxon>
        <taxon>Asteraceae</taxon>
        <taxon>Asteroideae</taxon>
        <taxon>Anthemideae</taxon>
        <taxon>Anthemidinae</taxon>
        <taxon>Tanacetum</taxon>
    </lineage>
</organism>
<sequence>MFFKSIKEGKYADILSTMSTADIDAAVNAIESTGMKFQVTADLNVLRQVVEPRHGVPIVQVVNINAKSTSYTGATGANYKEQPKVNSTFSPLVVEPIFNGVNISFPRKVVKKVSAHLEHTLYGYFIGKRLAFLVVEYYARNN</sequence>
<dbReference type="AlphaFoldDB" id="A0A699Q614"/>
<evidence type="ECO:0000313" key="1">
    <source>
        <dbReference type="EMBL" id="GFC60070.1"/>
    </source>
</evidence>